<name>A0ABS4S609_PAEXY</name>
<dbReference type="EMBL" id="JAGIKV010000040">
    <property type="protein sequence ID" value="MBP2249482.1"/>
    <property type="molecule type" value="Genomic_DNA"/>
</dbReference>
<sequence>MGRMSSVLVLMLSVLQVASILIAGVVAEHVSLRMVYTVVSRA</sequence>
<reference evidence="1 2" key="1">
    <citation type="submission" date="2021-03" db="EMBL/GenBank/DDBJ databases">
        <title>Genomic Encyclopedia of Type Strains, Phase IV (KMG-IV): sequencing the most valuable type-strain genomes for metagenomic binning, comparative biology and taxonomic classification.</title>
        <authorList>
            <person name="Goeker M."/>
        </authorList>
    </citation>
    <scope>NUCLEOTIDE SEQUENCE [LARGE SCALE GENOMIC DNA]</scope>
    <source>
        <strain evidence="1 2">DSM 21292</strain>
    </source>
</reference>
<accession>A0ABS4S609</accession>
<gene>
    <name evidence="1" type="ORF">J2Z28_006179</name>
</gene>
<keyword evidence="2" id="KW-1185">Reference proteome</keyword>
<dbReference type="Proteomes" id="UP000810207">
    <property type="component" value="Unassembled WGS sequence"/>
</dbReference>
<protein>
    <submittedName>
        <fullName evidence="1">Uncharacterized protein</fullName>
    </submittedName>
</protein>
<organism evidence="1 2">
    <name type="scientific">Paenibacillus xylanexedens</name>
    <dbReference type="NCBI Taxonomy" id="528191"/>
    <lineage>
        <taxon>Bacteria</taxon>
        <taxon>Bacillati</taxon>
        <taxon>Bacillota</taxon>
        <taxon>Bacilli</taxon>
        <taxon>Bacillales</taxon>
        <taxon>Paenibacillaceae</taxon>
        <taxon>Paenibacillus</taxon>
    </lineage>
</organism>
<evidence type="ECO:0000313" key="1">
    <source>
        <dbReference type="EMBL" id="MBP2249482.1"/>
    </source>
</evidence>
<evidence type="ECO:0000313" key="2">
    <source>
        <dbReference type="Proteomes" id="UP000810207"/>
    </source>
</evidence>
<proteinExistence type="predicted"/>
<comment type="caution">
    <text evidence="1">The sequence shown here is derived from an EMBL/GenBank/DDBJ whole genome shotgun (WGS) entry which is preliminary data.</text>
</comment>